<dbReference type="GO" id="GO:0009228">
    <property type="term" value="P:thiamine biosynthetic process"/>
    <property type="evidence" value="ECO:0007669"/>
    <property type="project" value="UniProtKB-KW"/>
</dbReference>
<dbReference type="GO" id="GO:0005737">
    <property type="term" value="C:cytoplasm"/>
    <property type="evidence" value="ECO:0007669"/>
    <property type="project" value="TreeGrafter"/>
</dbReference>
<evidence type="ECO:0000256" key="3">
    <source>
        <dbReference type="ARBA" id="ARBA00022723"/>
    </source>
</evidence>
<evidence type="ECO:0000259" key="12">
    <source>
        <dbReference type="Pfam" id="PF02581"/>
    </source>
</evidence>
<dbReference type="RefSeq" id="WP_091331743.1">
    <property type="nucleotide sequence ID" value="NZ_FNOW01000003.1"/>
</dbReference>
<gene>
    <name evidence="9" type="primary">thiE</name>
    <name evidence="13" type="ORF">SAMN05421644_10312</name>
</gene>
<dbReference type="CDD" id="cd00564">
    <property type="entry name" value="TMP_TenI"/>
    <property type="match status" value="1"/>
</dbReference>
<accession>A0A1H3BG66</accession>
<reference evidence="14" key="1">
    <citation type="submission" date="2016-10" db="EMBL/GenBank/DDBJ databases">
        <authorList>
            <person name="Varghese N."/>
            <person name="Submissions S."/>
        </authorList>
    </citation>
    <scope>NUCLEOTIDE SEQUENCE [LARGE SCALE GENOMIC DNA]</scope>
    <source>
        <strain evidence="14">DSM 173</strain>
    </source>
</reference>
<dbReference type="InterPro" id="IPR036206">
    <property type="entry name" value="ThiamineP_synth_sf"/>
</dbReference>
<evidence type="ECO:0000256" key="4">
    <source>
        <dbReference type="ARBA" id="ARBA00022842"/>
    </source>
</evidence>
<keyword evidence="5 9" id="KW-0784">Thiamine biosynthesis</keyword>
<organism evidence="13 14">
    <name type="scientific">Allochromatium warmingii</name>
    <name type="common">Chromatium warmingii</name>
    <dbReference type="NCBI Taxonomy" id="61595"/>
    <lineage>
        <taxon>Bacteria</taxon>
        <taxon>Pseudomonadati</taxon>
        <taxon>Pseudomonadota</taxon>
        <taxon>Gammaproteobacteria</taxon>
        <taxon>Chromatiales</taxon>
        <taxon>Chromatiaceae</taxon>
        <taxon>Allochromatium</taxon>
    </lineage>
</organism>
<dbReference type="PANTHER" id="PTHR20857">
    <property type="entry name" value="THIAMINE-PHOSPHATE PYROPHOSPHORYLASE"/>
    <property type="match status" value="1"/>
</dbReference>
<feature type="domain" description="Thiamine phosphate synthase/TenI" evidence="12">
    <location>
        <begin position="9"/>
        <end position="190"/>
    </location>
</feature>
<evidence type="ECO:0000256" key="9">
    <source>
        <dbReference type="HAMAP-Rule" id="MF_00097"/>
    </source>
</evidence>
<dbReference type="OrthoDB" id="9789949at2"/>
<feature type="binding site" evidence="9">
    <location>
        <position position="71"/>
    </location>
    <ligand>
        <name>4-amino-2-methyl-5-(diphosphooxymethyl)pyrimidine</name>
        <dbReference type="ChEBI" id="CHEBI:57841"/>
    </ligand>
</feature>
<name>A0A1H3BG66_ALLWA</name>
<comment type="catalytic activity">
    <reaction evidence="7 9 10">
        <text>2-(2-carboxy-4-methylthiazol-5-yl)ethyl phosphate + 4-amino-2-methyl-5-(diphosphooxymethyl)pyrimidine + 2 H(+) = thiamine phosphate + CO2 + diphosphate</text>
        <dbReference type="Rhea" id="RHEA:47848"/>
        <dbReference type="ChEBI" id="CHEBI:15378"/>
        <dbReference type="ChEBI" id="CHEBI:16526"/>
        <dbReference type="ChEBI" id="CHEBI:33019"/>
        <dbReference type="ChEBI" id="CHEBI:37575"/>
        <dbReference type="ChEBI" id="CHEBI:57841"/>
        <dbReference type="ChEBI" id="CHEBI:62890"/>
        <dbReference type="EC" id="2.5.1.3"/>
    </reaction>
</comment>
<dbReference type="EMBL" id="FNOW01000003">
    <property type="protein sequence ID" value="SDX40691.1"/>
    <property type="molecule type" value="Genomic_DNA"/>
</dbReference>
<dbReference type="GO" id="GO:0009229">
    <property type="term" value="P:thiamine diphosphate biosynthetic process"/>
    <property type="evidence" value="ECO:0007669"/>
    <property type="project" value="UniProtKB-UniRule"/>
</dbReference>
<dbReference type="AlphaFoldDB" id="A0A1H3BG66"/>
<comment type="cofactor">
    <cofactor evidence="9">
        <name>Mg(2+)</name>
        <dbReference type="ChEBI" id="CHEBI:18420"/>
    </cofactor>
    <text evidence="9">Binds 1 Mg(2+) ion per subunit.</text>
</comment>
<dbReference type="EC" id="2.5.1.3" evidence="9"/>
<dbReference type="UniPathway" id="UPA00060">
    <property type="reaction ID" value="UER00141"/>
</dbReference>
<keyword evidence="2 9" id="KW-0808">Transferase</keyword>
<evidence type="ECO:0000256" key="7">
    <source>
        <dbReference type="ARBA" id="ARBA00047851"/>
    </source>
</evidence>
<dbReference type="InterPro" id="IPR013785">
    <property type="entry name" value="Aldolase_TIM"/>
</dbReference>
<dbReference type="PANTHER" id="PTHR20857:SF15">
    <property type="entry name" value="THIAMINE-PHOSPHATE SYNTHASE"/>
    <property type="match status" value="1"/>
</dbReference>
<evidence type="ECO:0000256" key="2">
    <source>
        <dbReference type="ARBA" id="ARBA00022679"/>
    </source>
</evidence>
<comment type="similarity">
    <text evidence="9 10">Belongs to the thiamine-phosphate synthase family.</text>
</comment>
<dbReference type="SUPFAM" id="SSF51391">
    <property type="entry name" value="Thiamin phosphate synthase"/>
    <property type="match status" value="1"/>
</dbReference>
<dbReference type="GO" id="GO:0004789">
    <property type="term" value="F:thiamine-phosphate diphosphorylase activity"/>
    <property type="evidence" value="ECO:0007669"/>
    <property type="project" value="UniProtKB-UniRule"/>
</dbReference>
<evidence type="ECO:0000256" key="1">
    <source>
        <dbReference type="ARBA" id="ARBA00005165"/>
    </source>
</evidence>
<dbReference type="InterPro" id="IPR034291">
    <property type="entry name" value="TMP_synthase"/>
</dbReference>
<feature type="binding site" evidence="9">
    <location>
        <begin position="137"/>
        <end position="139"/>
    </location>
    <ligand>
        <name>2-[(2R,5Z)-2-carboxy-4-methylthiazol-5(2H)-ylidene]ethyl phosphate</name>
        <dbReference type="ChEBI" id="CHEBI:62899"/>
    </ligand>
</feature>
<feature type="binding site" evidence="9">
    <location>
        <begin position="187"/>
        <end position="188"/>
    </location>
    <ligand>
        <name>2-[(2R,5Z)-2-carboxy-4-methylthiazol-5(2H)-ylidene]ethyl phosphate</name>
        <dbReference type="ChEBI" id="CHEBI:62899"/>
    </ligand>
</feature>
<feature type="binding site" evidence="9">
    <location>
        <begin position="39"/>
        <end position="43"/>
    </location>
    <ligand>
        <name>4-amino-2-methyl-5-(diphosphooxymethyl)pyrimidine</name>
        <dbReference type="ChEBI" id="CHEBI:57841"/>
    </ligand>
</feature>
<dbReference type="Gene3D" id="3.20.20.70">
    <property type="entry name" value="Aldolase class I"/>
    <property type="match status" value="1"/>
</dbReference>
<comment type="function">
    <text evidence="9">Condenses 4-methyl-5-(beta-hydroxyethyl)thiazole monophosphate (THZ-P) and 2-methyl-4-amino-5-hydroxymethyl pyrimidine pyrophosphate (HMP-PP) to form thiamine monophosphate (TMP).</text>
</comment>
<dbReference type="GO" id="GO:0000287">
    <property type="term" value="F:magnesium ion binding"/>
    <property type="evidence" value="ECO:0007669"/>
    <property type="project" value="UniProtKB-UniRule"/>
</dbReference>
<keyword evidence="3 9" id="KW-0479">Metal-binding</keyword>
<comment type="pathway">
    <text evidence="1 9 11">Cofactor biosynthesis; thiamine diphosphate biosynthesis; thiamine phosphate from 4-amino-2-methyl-5-diphosphomethylpyrimidine and 4-methyl-5-(2-phosphoethyl)-thiazole: step 1/1.</text>
</comment>
<comment type="catalytic activity">
    <reaction evidence="6 9 10">
        <text>4-methyl-5-(2-phosphooxyethyl)-thiazole + 4-amino-2-methyl-5-(diphosphooxymethyl)pyrimidine + H(+) = thiamine phosphate + diphosphate</text>
        <dbReference type="Rhea" id="RHEA:22328"/>
        <dbReference type="ChEBI" id="CHEBI:15378"/>
        <dbReference type="ChEBI" id="CHEBI:33019"/>
        <dbReference type="ChEBI" id="CHEBI:37575"/>
        <dbReference type="ChEBI" id="CHEBI:57841"/>
        <dbReference type="ChEBI" id="CHEBI:58296"/>
        <dbReference type="EC" id="2.5.1.3"/>
    </reaction>
</comment>
<feature type="binding site" evidence="9">
    <location>
        <position position="167"/>
    </location>
    <ligand>
        <name>2-[(2R,5Z)-2-carboxy-4-methylthiazol-5(2H)-ylidene]ethyl phosphate</name>
        <dbReference type="ChEBI" id="CHEBI:62899"/>
    </ligand>
</feature>
<dbReference type="HAMAP" id="MF_00097">
    <property type="entry name" value="TMP_synthase"/>
    <property type="match status" value="1"/>
</dbReference>
<keyword evidence="4 9" id="KW-0460">Magnesium</keyword>
<evidence type="ECO:0000256" key="5">
    <source>
        <dbReference type="ARBA" id="ARBA00022977"/>
    </source>
</evidence>
<protein>
    <recommendedName>
        <fullName evidence="9">Thiamine-phosphate synthase</fullName>
        <shortName evidence="9">TP synthase</shortName>
        <shortName evidence="9">TPS</shortName>
        <ecNumber evidence="9">2.5.1.3</ecNumber>
    </recommendedName>
    <alternativeName>
        <fullName evidence="9">Thiamine-phosphate pyrophosphorylase</fullName>
        <shortName evidence="9">TMP pyrophosphorylase</shortName>
        <shortName evidence="9">TMP-PPase</shortName>
    </alternativeName>
</protein>
<comment type="catalytic activity">
    <reaction evidence="8 9 10">
        <text>2-[(2R,5Z)-2-carboxy-4-methylthiazol-5(2H)-ylidene]ethyl phosphate + 4-amino-2-methyl-5-(diphosphooxymethyl)pyrimidine + 2 H(+) = thiamine phosphate + CO2 + diphosphate</text>
        <dbReference type="Rhea" id="RHEA:47844"/>
        <dbReference type="ChEBI" id="CHEBI:15378"/>
        <dbReference type="ChEBI" id="CHEBI:16526"/>
        <dbReference type="ChEBI" id="CHEBI:33019"/>
        <dbReference type="ChEBI" id="CHEBI:37575"/>
        <dbReference type="ChEBI" id="CHEBI:57841"/>
        <dbReference type="ChEBI" id="CHEBI:62899"/>
        <dbReference type="EC" id="2.5.1.3"/>
    </reaction>
</comment>
<evidence type="ECO:0000256" key="6">
    <source>
        <dbReference type="ARBA" id="ARBA00047334"/>
    </source>
</evidence>
<evidence type="ECO:0000256" key="11">
    <source>
        <dbReference type="RuleBase" id="RU004253"/>
    </source>
</evidence>
<feature type="binding site" evidence="9">
    <location>
        <position position="91"/>
    </location>
    <ligand>
        <name>Mg(2+)</name>
        <dbReference type="ChEBI" id="CHEBI:18420"/>
    </ligand>
</feature>
<feature type="binding site" evidence="9">
    <location>
        <position position="140"/>
    </location>
    <ligand>
        <name>4-amino-2-methyl-5-(diphosphooxymethyl)pyrimidine</name>
        <dbReference type="ChEBI" id="CHEBI:57841"/>
    </ligand>
</feature>
<dbReference type="Proteomes" id="UP000198672">
    <property type="component" value="Unassembled WGS sequence"/>
</dbReference>
<dbReference type="InterPro" id="IPR022998">
    <property type="entry name" value="ThiamineP_synth_TenI"/>
</dbReference>
<evidence type="ECO:0000256" key="8">
    <source>
        <dbReference type="ARBA" id="ARBA00047883"/>
    </source>
</evidence>
<evidence type="ECO:0000313" key="14">
    <source>
        <dbReference type="Proteomes" id="UP000198672"/>
    </source>
</evidence>
<evidence type="ECO:0000313" key="13">
    <source>
        <dbReference type="EMBL" id="SDX40691.1"/>
    </source>
</evidence>
<evidence type="ECO:0000256" key="10">
    <source>
        <dbReference type="RuleBase" id="RU003826"/>
    </source>
</evidence>
<keyword evidence="14" id="KW-1185">Reference proteome</keyword>
<feature type="binding site" evidence="9">
    <location>
        <position position="110"/>
    </location>
    <ligand>
        <name>4-amino-2-methyl-5-(diphosphooxymethyl)pyrimidine</name>
        <dbReference type="ChEBI" id="CHEBI:57841"/>
    </ligand>
</feature>
<sequence>MTPTPLHGLYAITPDTALPLATLIEQVSATIAGGARLIQYRDKTHGRDERRRRASALLAGCRAAGALLIINDDLDLAVALGTDGVHLGRDDPDPRTARERLGASAIIGVSCYDQLAPAETAAAAGASYVAFGSFFPSPTKPNAARPNLSLLTEARRRLALPLVAIGGITSHNGGSLIAAGADMLAVVTGVFDQPDITAAARAYTDLFLSGDPL</sequence>
<dbReference type="NCBIfam" id="TIGR00693">
    <property type="entry name" value="thiE"/>
    <property type="match status" value="1"/>
</dbReference>
<feature type="binding site" evidence="9">
    <location>
        <position position="72"/>
    </location>
    <ligand>
        <name>Mg(2+)</name>
        <dbReference type="ChEBI" id="CHEBI:18420"/>
    </ligand>
</feature>
<proteinExistence type="inferred from homology"/>
<dbReference type="Pfam" id="PF02581">
    <property type="entry name" value="TMP-TENI"/>
    <property type="match status" value="1"/>
</dbReference>
<dbReference type="STRING" id="61595.SAMN05421644_10312"/>